<dbReference type="FunFam" id="3.10.20.30:FF:000020">
    <property type="entry name" value="Xanthine dehydrogenase iron-sulfur subunit"/>
    <property type="match status" value="1"/>
</dbReference>
<dbReference type="PANTHER" id="PTHR44379">
    <property type="entry name" value="OXIDOREDUCTASE WITH IRON-SULFUR SUBUNIT"/>
    <property type="match status" value="1"/>
</dbReference>
<feature type="domain" description="2Fe-2S ferredoxin-type" evidence="6">
    <location>
        <begin position="4"/>
        <end position="80"/>
    </location>
</feature>
<dbReference type="InterPro" id="IPR036884">
    <property type="entry name" value="2Fe-2S-bd_dom_sf"/>
</dbReference>
<dbReference type="AlphaFoldDB" id="A0A7V6ZDS1"/>
<dbReference type="InterPro" id="IPR002888">
    <property type="entry name" value="2Fe-2S-bd"/>
</dbReference>
<evidence type="ECO:0000313" key="8">
    <source>
        <dbReference type="Proteomes" id="UP000525027"/>
    </source>
</evidence>
<organism evidence="7 8">
    <name type="scientific">Acetomicrobium hydrogeniformans</name>
    <dbReference type="NCBI Taxonomy" id="649746"/>
    <lineage>
        <taxon>Bacteria</taxon>
        <taxon>Thermotogati</taxon>
        <taxon>Synergistota</taxon>
        <taxon>Synergistia</taxon>
        <taxon>Synergistales</taxon>
        <taxon>Acetomicrobiaceae</taxon>
        <taxon>Acetomicrobium</taxon>
    </lineage>
</organism>
<keyword evidence="3" id="KW-0560">Oxidoreductase</keyword>
<dbReference type="Pfam" id="PF00111">
    <property type="entry name" value="Fer2"/>
    <property type="match status" value="1"/>
</dbReference>
<sequence>MSNIEVTITVNGTKHHLTVGPKERLLDTLRERLHLTGTKEGCGVGECGACTVILDGEAVHSCLILTAQADGSEVLTVEGLEKEGQLHPLQEAFIKHHAVQCGFCTPGMLMSAKALLDKNPNPTREEIKTAIEGNLCRCTGYEQIIEAIESVAAGSGGSSS</sequence>
<dbReference type="PANTHER" id="PTHR44379:SF8">
    <property type="entry name" value="XANTHINE DEHYDROGENASE IRON-SULFUR-BINDING SUBUNIT XDHC-RELATED"/>
    <property type="match status" value="1"/>
</dbReference>
<dbReference type="InterPro" id="IPR051452">
    <property type="entry name" value="Diverse_Oxidoreductases"/>
</dbReference>
<dbReference type="EMBL" id="DURU01000062">
    <property type="protein sequence ID" value="HHZ04105.1"/>
    <property type="molecule type" value="Genomic_DNA"/>
</dbReference>
<dbReference type="InterPro" id="IPR006058">
    <property type="entry name" value="2Fe2S_fd_BS"/>
</dbReference>
<dbReference type="PROSITE" id="PS00197">
    <property type="entry name" value="2FE2S_FER_1"/>
    <property type="match status" value="1"/>
</dbReference>
<gene>
    <name evidence="7" type="ORF">GX397_03395</name>
</gene>
<evidence type="ECO:0000259" key="6">
    <source>
        <dbReference type="PROSITE" id="PS51085"/>
    </source>
</evidence>
<evidence type="ECO:0000256" key="2">
    <source>
        <dbReference type="ARBA" id="ARBA00022723"/>
    </source>
</evidence>
<dbReference type="InterPro" id="IPR012675">
    <property type="entry name" value="Beta-grasp_dom_sf"/>
</dbReference>
<evidence type="ECO:0000256" key="1">
    <source>
        <dbReference type="ARBA" id="ARBA00022714"/>
    </source>
</evidence>
<keyword evidence="4" id="KW-0408">Iron</keyword>
<keyword evidence="5" id="KW-0411">Iron-sulfur</keyword>
<evidence type="ECO:0000313" key="7">
    <source>
        <dbReference type="EMBL" id="HHZ04105.1"/>
    </source>
</evidence>
<dbReference type="FunFam" id="1.10.150.120:FF:000003">
    <property type="entry name" value="Carbon monoxide dehydrogenase, small subunit"/>
    <property type="match status" value="1"/>
</dbReference>
<dbReference type="GO" id="GO:0016491">
    <property type="term" value="F:oxidoreductase activity"/>
    <property type="evidence" value="ECO:0007669"/>
    <property type="project" value="UniProtKB-KW"/>
</dbReference>
<dbReference type="PROSITE" id="PS51085">
    <property type="entry name" value="2FE2S_FER_2"/>
    <property type="match status" value="1"/>
</dbReference>
<dbReference type="GO" id="GO:0046872">
    <property type="term" value="F:metal ion binding"/>
    <property type="evidence" value="ECO:0007669"/>
    <property type="project" value="UniProtKB-KW"/>
</dbReference>
<name>A0A7V6ZDS1_9BACT</name>
<dbReference type="Pfam" id="PF01799">
    <property type="entry name" value="Fer2_2"/>
    <property type="match status" value="1"/>
</dbReference>
<evidence type="ECO:0000256" key="5">
    <source>
        <dbReference type="ARBA" id="ARBA00023014"/>
    </source>
</evidence>
<dbReference type="Gene3D" id="1.10.150.120">
    <property type="entry name" value="[2Fe-2S]-binding domain"/>
    <property type="match status" value="1"/>
</dbReference>
<dbReference type="GO" id="GO:0051537">
    <property type="term" value="F:2 iron, 2 sulfur cluster binding"/>
    <property type="evidence" value="ECO:0007669"/>
    <property type="project" value="UniProtKB-KW"/>
</dbReference>
<dbReference type="Gene3D" id="3.10.20.30">
    <property type="match status" value="1"/>
</dbReference>
<keyword evidence="2" id="KW-0479">Metal-binding</keyword>
<accession>A0A7V6ZDS1</accession>
<evidence type="ECO:0000256" key="3">
    <source>
        <dbReference type="ARBA" id="ARBA00023002"/>
    </source>
</evidence>
<reference evidence="7 8" key="1">
    <citation type="journal article" date="2020" name="Biotechnol. Biofuels">
        <title>New insights from the biogas microbiome by comprehensive genome-resolved metagenomics of nearly 1600 species originating from multiple anaerobic digesters.</title>
        <authorList>
            <person name="Campanaro S."/>
            <person name="Treu L."/>
            <person name="Rodriguez-R L.M."/>
            <person name="Kovalovszki A."/>
            <person name="Ziels R.M."/>
            <person name="Maus I."/>
            <person name="Zhu X."/>
            <person name="Kougias P.G."/>
            <person name="Basile A."/>
            <person name="Luo G."/>
            <person name="Schluter A."/>
            <person name="Konstantinidis K.T."/>
            <person name="Angelidaki I."/>
        </authorList>
    </citation>
    <scope>NUCLEOTIDE SEQUENCE [LARGE SCALE GENOMIC DNA]</scope>
    <source>
        <strain evidence="7">AS25fmACSIPFO_94</strain>
    </source>
</reference>
<evidence type="ECO:0000256" key="4">
    <source>
        <dbReference type="ARBA" id="ARBA00023004"/>
    </source>
</evidence>
<dbReference type="SUPFAM" id="SSF54292">
    <property type="entry name" value="2Fe-2S ferredoxin-like"/>
    <property type="match status" value="1"/>
</dbReference>
<dbReference type="RefSeq" id="WP_273002513.1">
    <property type="nucleotide sequence ID" value="NZ_DURU01000062.1"/>
</dbReference>
<proteinExistence type="predicted"/>
<comment type="caution">
    <text evidence="7">The sequence shown here is derived from an EMBL/GenBank/DDBJ whole genome shotgun (WGS) entry which is preliminary data.</text>
</comment>
<dbReference type="InterPro" id="IPR036010">
    <property type="entry name" value="2Fe-2S_ferredoxin-like_sf"/>
</dbReference>
<protein>
    <submittedName>
        <fullName evidence="7">(2Fe-2S)-binding protein</fullName>
    </submittedName>
</protein>
<dbReference type="SUPFAM" id="SSF47741">
    <property type="entry name" value="CO dehydrogenase ISP C-domain like"/>
    <property type="match status" value="1"/>
</dbReference>
<dbReference type="InterPro" id="IPR001041">
    <property type="entry name" value="2Fe-2S_ferredoxin-type"/>
</dbReference>
<keyword evidence="1" id="KW-0001">2Fe-2S</keyword>
<dbReference type="Proteomes" id="UP000525027">
    <property type="component" value="Unassembled WGS sequence"/>
</dbReference>
<dbReference type="CDD" id="cd00207">
    <property type="entry name" value="fer2"/>
    <property type="match status" value="1"/>
</dbReference>